<reference evidence="4 5" key="1">
    <citation type="submission" date="2017-08" db="EMBL/GenBank/DDBJ databases">
        <title>Infants hospitalized years apart are colonized by the same room-sourced microbial strains.</title>
        <authorList>
            <person name="Brooks B."/>
            <person name="Olm M.R."/>
            <person name="Firek B.A."/>
            <person name="Baker R."/>
            <person name="Thomas B.C."/>
            <person name="Morowitz M.J."/>
            <person name="Banfield J.F."/>
        </authorList>
    </citation>
    <scope>NUCLEOTIDE SEQUENCE [LARGE SCALE GENOMIC DNA]</scope>
    <source>
        <strain evidence="4">S2_003_000_R2_14</strain>
    </source>
</reference>
<dbReference type="NCBIfam" id="NF011934">
    <property type="entry name" value="PRK15405.1"/>
    <property type="match status" value="1"/>
</dbReference>
<evidence type="ECO:0000313" key="5">
    <source>
        <dbReference type="Proteomes" id="UP000249061"/>
    </source>
</evidence>
<dbReference type="InterPro" id="IPR000249">
    <property type="entry name" value="BMC_dom"/>
</dbReference>
<proteinExistence type="predicted"/>
<name>A0A2W5UPB8_9BACT</name>
<dbReference type="AlphaFoldDB" id="A0A2W5UPB8"/>
<protein>
    <submittedName>
        <fullName evidence="4">Ethanolamine utilization microcompartment protein EutL</fullName>
    </submittedName>
</protein>
<dbReference type="EMBL" id="QFQP01000048">
    <property type="protein sequence ID" value="PZR05124.1"/>
    <property type="molecule type" value="Genomic_DNA"/>
</dbReference>
<dbReference type="SUPFAM" id="SSF143414">
    <property type="entry name" value="CcmK-like"/>
    <property type="match status" value="1"/>
</dbReference>
<keyword evidence="2" id="KW-1283">Bacterial microcompartment</keyword>
<dbReference type="InterPro" id="IPR037233">
    <property type="entry name" value="CcmK-like_sf"/>
</dbReference>
<organism evidence="4 5">
    <name type="scientific">Archangium gephyra</name>
    <dbReference type="NCBI Taxonomy" id="48"/>
    <lineage>
        <taxon>Bacteria</taxon>
        <taxon>Pseudomonadati</taxon>
        <taxon>Myxococcota</taxon>
        <taxon>Myxococcia</taxon>
        <taxon>Myxococcales</taxon>
        <taxon>Cystobacterineae</taxon>
        <taxon>Archangiaceae</taxon>
        <taxon>Archangium</taxon>
    </lineage>
</organism>
<dbReference type="SMART" id="SM00877">
    <property type="entry name" value="BMC"/>
    <property type="match status" value="2"/>
</dbReference>
<gene>
    <name evidence="4" type="ORF">DI536_33045</name>
</gene>
<dbReference type="InterPro" id="IPR009193">
    <property type="entry name" value="EutL_PduB"/>
</dbReference>
<dbReference type="Proteomes" id="UP000249061">
    <property type="component" value="Unassembled WGS sequence"/>
</dbReference>
<dbReference type="GO" id="GO:0031469">
    <property type="term" value="C:bacterial microcompartment"/>
    <property type="evidence" value="ECO:0007669"/>
    <property type="project" value="UniProtKB-SubCell"/>
</dbReference>
<dbReference type="PROSITE" id="PS51931">
    <property type="entry name" value="BMC_CP"/>
    <property type="match status" value="1"/>
</dbReference>
<evidence type="ECO:0000313" key="4">
    <source>
        <dbReference type="EMBL" id="PZR05124.1"/>
    </source>
</evidence>
<dbReference type="InterPro" id="IPR044870">
    <property type="entry name" value="BMC_CP"/>
</dbReference>
<evidence type="ECO:0000256" key="1">
    <source>
        <dbReference type="ARBA" id="ARBA00024322"/>
    </source>
</evidence>
<comment type="caution">
    <text evidence="4">The sequence shown here is derived from an EMBL/GenBank/DDBJ whole genome shotgun (WGS) entry which is preliminary data.</text>
</comment>
<evidence type="ECO:0000256" key="2">
    <source>
        <dbReference type="ARBA" id="ARBA00024446"/>
    </source>
</evidence>
<dbReference type="PIRSF" id="PIRSF012290">
    <property type="entry name" value="EutL_PduB"/>
    <property type="match status" value="1"/>
</dbReference>
<feature type="domain" description="BMC circularly permuted" evidence="3">
    <location>
        <begin position="113"/>
        <end position="220"/>
    </location>
</feature>
<evidence type="ECO:0000259" key="3">
    <source>
        <dbReference type="PROSITE" id="PS51931"/>
    </source>
</evidence>
<dbReference type="Gene3D" id="3.30.70.1710">
    <property type="match status" value="2"/>
</dbReference>
<accession>A0A2W5UPB8</accession>
<sequence>MKILRPKLLSVRQINQVALPLAHSLGLDTQKHTSVALITCDQDDSLYAALDHATKYAEVDVVYAKSFYAGSAHASGPFSGEVLGVLAAPNPSDIEEGLWALREALTTSIHFVALDAPDAPDSPAFFPHVIAETGRYLAPLANVKVGAPLGYLIAPPTEAIVGIDAALKAANVTMQKFFGPPTETNFAGAYLTGALPDVEEAARAFTAAIEEVVASPLGGLVRPERERR</sequence>
<comment type="subcellular location">
    <subcellularLocation>
        <location evidence="1">Bacterial microcompartment</location>
    </subcellularLocation>
</comment>